<feature type="domain" description="SH3" evidence="4">
    <location>
        <begin position="57"/>
        <end position="119"/>
    </location>
</feature>
<feature type="region of interest" description="Disordered" evidence="3">
    <location>
        <begin position="137"/>
        <end position="194"/>
    </location>
</feature>
<evidence type="ECO:0000259" key="4">
    <source>
        <dbReference type="PROSITE" id="PS50002"/>
    </source>
</evidence>
<keyword evidence="1 2" id="KW-0728">SH3 domain</keyword>
<gene>
    <name evidence="6" type="ORF">CAAN4_G10506</name>
</gene>
<dbReference type="InterPro" id="IPR001452">
    <property type="entry name" value="SH3_domain"/>
</dbReference>
<accession>A0ABP0EHQ8</accession>
<feature type="compositionally biased region" description="Polar residues" evidence="3">
    <location>
        <begin position="275"/>
        <end position="284"/>
    </location>
</feature>
<dbReference type="Pfam" id="PF14604">
    <property type="entry name" value="SH3_9"/>
    <property type="match status" value="1"/>
</dbReference>
<evidence type="ECO:0000256" key="2">
    <source>
        <dbReference type="PROSITE-ProRule" id="PRU00192"/>
    </source>
</evidence>
<reference evidence="6 7" key="1">
    <citation type="submission" date="2024-01" db="EMBL/GenBank/DDBJ databases">
        <authorList>
            <consortium name="Genoscope - CEA"/>
            <person name="William W."/>
        </authorList>
    </citation>
    <scope>NUCLEOTIDE SEQUENCE [LARGE SCALE GENOMIC DNA]</scope>
    <source>
        <strain evidence="6 7">29B2s-10</strain>
    </source>
</reference>
<feature type="domain" description="PX" evidence="5">
    <location>
        <begin position="324"/>
        <end position="435"/>
    </location>
</feature>
<dbReference type="Proteomes" id="UP001497600">
    <property type="component" value="Chromosome G"/>
</dbReference>
<feature type="compositionally biased region" description="Basic and acidic residues" evidence="3">
    <location>
        <begin position="594"/>
        <end position="606"/>
    </location>
</feature>
<dbReference type="Pfam" id="PF00787">
    <property type="entry name" value="PX"/>
    <property type="match status" value="1"/>
</dbReference>
<organism evidence="6 7">
    <name type="scientific">[Candida] anglica</name>
    <dbReference type="NCBI Taxonomy" id="148631"/>
    <lineage>
        <taxon>Eukaryota</taxon>
        <taxon>Fungi</taxon>
        <taxon>Dikarya</taxon>
        <taxon>Ascomycota</taxon>
        <taxon>Saccharomycotina</taxon>
        <taxon>Pichiomycetes</taxon>
        <taxon>Debaryomycetaceae</taxon>
        <taxon>Kurtzmaniella</taxon>
    </lineage>
</organism>
<evidence type="ECO:0000313" key="6">
    <source>
        <dbReference type="EMBL" id="CAK7917847.1"/>
    </source>
</evidence>
<dbReference type="InterPro" id="IPR001683">
    <property type="entry name" value="PX_dom"/>
</dbReference>
<dbReference type="PROSITE" id="PS50195">
    <property type="entry name" value="PX"/>
    <property type="match status" value="1"/>
</dbReference>
<dbReference type="Gene3D" id="2.30.30.40">
    <property type="entry name" value="SH3 Domains"/>
    <property type="match status" value="1"/>
</dbReference>
<feature type="compositionally biased region" description="Polar residues" evidence="3">
    <location>
        <begin position="304"/>
        <end position="317"/>
    </location>
</feature>
<evidence type="ECO:0000259" key="5">
    <source>
        <dbReference type="PROSITE" id="PS50195"/>
    </source>
</evidence>
<feature type="region of interest" description="Disordered" evidence="3">
    <location>
        <begin position="238"/>
        <end position="284"/>
    </location>
</feature>
<feature type="region of interest" description="Disordered" evidence="3">
    <location>
        <begin position="532"/>
        <end position="636"/>
    </location>
</feature>
<evidence type="ECO:0000313" key="7">
    <source>
        <dbReference type="Proteomes" id="UP001497600"/>
    </source>
</evidence>
<evidence type="ECO:0008006" key="8">
    <source>
        <dbReference type="Google" id="ProtNLM"/>
    </source>
</evidence>
<dbReference type="PROSITE" id="PS50002">
    <property type="entry name" value="SH3"/>
    <property type="match status" value="1"/>
</dbReference>
<proteinExistence type="predicted"/>
<feature type="region of interest" description="Disordered" evidence="3">
    <location>
        <begin position="304"/>
        <end position="325"/>
    </location>
</feature>
<dbReference type="SUPFAM" id="SSF50044">
    <property type="entry name" value="SH3-domain"/>
    <property type="match status" value="1"/>
</dbReference>
<evidence type="ECO:0000256" key="1">
    <source>
        <dbReference type="ARBA" id="ARBA00022443"/>
    </source>
</evidence>
<name>A0ABP0EHQ8_9ASCO</name>
<keyword evidence="7" id="KW-1185">Reference proteome</keyword>
<dbReference type="SUPFAM" id="SSF64268">
    <property type="entry name" value="PX domain"/>
    <property type="match status" value="1"/>
</dbReference>
<dbReference type="EMBL" id="OZ004259">
    <property type="protein sequence ID" value="CAK7917847.1"/>
    <property type="molecule type" value="Genomic_DNA"/>
</dbReference>
<sequence length="751" mass="83785">MSTSGLFKSKQFKSKKNLKGLLISPPVLANCTSSLVSSGSNGSSNLAVNPHSSNINNRVIILRALYDFQAESEIELTVKSGEYLRLIDKPGNGWLCVQNVDRCTNKGLVPAAYVDIEVNDSWEPVTVDWLQEQEKEEILQQPQEDQSNCTSDDDEPKTPLEFNQKNSSSSTSTSNIFFNSSPKREQNSNTFGNFGSFGIPNLPITPKKNKSAHSRKSYSISTSGKNFIQSLSPVRVASQPTTLQSHKPPFPFPETESGTYSSSQNYTYSQPTTSGSPARSLNASTLMTPDDDFNFFQKESMMTNSSLASPTTTSHGKTTAAGASDSNKLQHISINNVLQYDNRFYYRVDITHQNKSKRYIMKTYQDFYNLHINLSILNIDENLPKLPQPIRQQTKQSLLIRCNELNVYINKLIKNEFFKSCDEMVEWLRSPEDQSPQLEFTSDDAEINQLLLPNSIDMMKAAAEAAAAMTASSRKNSSVTVNSMANGNVGKYSTTAPLPMASSTVLPGPNTQTPAFDYKYSNNKYSSYMHQRDKENVKQQKLKKFPSSVSSNTLNSYSSLIDRYEIDDESEDKKRNNSSGGSEEDDDVDSLFSESKKVVEEPEKVESPSTPIMESRSSFDDNGLSGSPVTPSTPPLAAGIKVLATHTPPPVEEEEEEEEIQHYRPIAASGFVKVKVSLNNQEDDIIVLKVQKKDIGCIGDLKRQVSEKIYKDGNLVNHYRLECDGKWDDQELLGKLRNSNKVNLMLIRVRN</sequence>
<feature type="compositionally biased region" description="Low complexity" evidence="3">
    <location>
        <begin position="166"/>
        <end position="181"/>
    </location>
</feature>
<evidence type="ECO:0000256" key="3">
    <source>
        <dbReference type="SAM" id="MobiDB-lite"/>
    </source>
</evidence>
<feature type="compositionally biased region" description="Low complexity" evidence="3">
    <location>
        <begin position="547"/>
        <end position="560"/>
    </location>
</feature>
<dbReference type="InterPro" id="IPR036028">
    <property type="entry name" value="SH3-like_dom_sf"/>
</dbReference>
<dbReference type="SMART" id="SM00326">
    <property type="entry name" value="SH3"/>
    <property type="match status" value="1"/>
</dbReference>
<protein>
    <recommendedName>
        <fullName evidence="8">SH3 domain-containing protein</fullName>
    </recommendedName>
</protein>
<dbReference type="InterPro" id="IPR036871">
    <property type="entry name" value="PX_dom_sf"/>
</dbReference>
<dbReference type="CDD" id="cd00174">
    <property type="entry name" value="SH3"/>
    <property type="match status" value="1"/>
</dbReference>
<feature type="compositionally biased region" description="Low complexity" evidence="3">
    <location>
        <begin position="257"/>
        <end position="274"/>
    </location>
</feature>
<dbReference type="Gene3D" id="3.30.1520.10">
    <property type="entry name" value="Phox-like domain"/>
    <property type="match status" value="1"/>
</dbReference>